<evidence type="ECO:0000256" key="1">
    <source>
        <dbReference type="ARBA" id="ARBA00022729"/>
    </source>
</evidence>
<dbReference type="InterPro" id="IPR013783">
    <property type="entry name" value="Ig-like_fold"/>
</dbReference>
<reference evidence="4" key="1">
    <citation type="submission" date="2016-01" db="EMBL/GenBank/DDBJ databases">
        <authorList>
            <person name="Mcilroy J.S."/>
            <person name="Karst M S."/>
            <person name="Albertsen M."/>
        </authorList>
    </citation>
    <scope>NUCLEOTIDE SEQUENCE</scope>
    <source>
        <strain evidence="4">Cfx-K</strain>
    </source>
</reference>
<sequence>MGGSTGWGAGGRGVARLLVTLLGALVALAALGGAVRTAGLAAAPLDDEAPQLLQAYPPDGAQQVPWEAATDGSVTVTFSEPVTLTATALQLSCDRSLDHAFTAQGGPITFSFISDRPFLPGESCTSTMFGVGVSDHDLDDPPDLMVRDFRWSFHTKSAHILINEIDALTIGGSDDFIELYDDGQGATPLDGLTLVLYGGADASVYMAEELDGYGTDEAGYFVAGASGVAGRDFFLANDAVNDGPAAVAIYNAPASAFPHDAPVSTENLIDAVVYGPAGAELMALLDEGQVPLDEGSRGVAAADSSQRCPNGSGHPRQTADFIQNTPTAGEDNHCHYDAAPEVITTTPADGATDVALDALIDVEFSEPVDPSPTPLTINCSVTGPHSYSMTGHGTTYHFQADEPLAKGETCLVTVLAAQISDSDTEDPPDILEGIYNWQFQTEIPVAEGILINEIDADTPGVDAAEFIELYDGGVGNTSLDGLAVVLFNGNDDRSYLTVDLDGYSTDAGGYFVLGNAAVVVDGATLPDGALQNGPDAAALVAGSESDYPNGTPVTATVPIDAIIYSRPEDNDPGLQPLLLPDQPQVDENGRGEADAHSNQRCPNGAGGPRHTAAYKQNSPTPGAVNDCITDLPPEVDGMIPGRDATGVGIDTLITVEFSEPVAVKKKWLTLECDRSGAHTIRTSGGPTTYTVELADSLAHAEECTATIVADQVSDRDLDDPPDVMEHPKSWSFTTAAAPADFVLINEIDSDTPGSDAAEFIELYDGGVGHTALDGLSLVFFNGSTNLSYRAIDLDGATTDRDGYLLVGNAGLSPAIVFADGTLQNGPDAVALYAADAAQFPTDSPIRQSGLLDAIVYGDAAGVTPQLLALLHIGQLPVAEAGRGAADLHSLQRCPNGAGGQRKTASYLPNTPTPGEPSNCQTDDAPQVSTVTPPAGATGVSVYGGLTVVFSEPVTLSAGAVSLSCGTGGAREVTTAGGPQAFTFSPNTPLAYNDQCQARITAARVSDADSADPPDHLAQDYVWSFTTGSPPADTIVINEVDADTPGSDTAEFIELYDGGLGHTDLAGLVVVLFNGSDDRSYFAADLTSAATNGAGYLLLGNSGVAGSAVTLPTGSLQNGADAVALYAGRATDFPNGTVLHTRGLLDAVVYGTADPADAGLLALLLNGEAQIDEAGRGAADQFSSGRCPDGAGGQRRSGAFRQDLPTPGTPNGCIADSAPAVESVFPEDGAADVALDDSLAISFTEDVQTDSDWYVINCETSGTHPAETTGGPRQITLNPHTPFAPHETCAVKLFAAAIHDTDAVDPPDHPAADYEWSFTTAAAPVDFVLINEFDANTPGSDTLEFIELYDGGRGDTDLSGLVVVFWNGADHLSYRAIDLDGYRTDAEGYLLLGNTALPGVDVTFANGALQNGPDAVALLAGSAADFPSGSPLPADRVIDAVVYGPAASPDAALLELLDAGQPQIDEDARGTAETDSLQRCPDGAGGPRHTDGYRAHTATPGSANQCPSDAPPTVVAVTPPDGASGVQPDTKLTVSFSEDIAPVGSWFAISCAASGTHGAAITGGPREFTLTPDNAFGAGETCAVTLSGAAIHDADADDPPDTLAANYHWSFQVAAPVSEGVLINEIDANTPGSDTLEFIELYDGGAGHTDLSGLVVVFWNGGDDLSYWAIDLDGYQTDAAGLLVLGNAAVPGVDLPFANGALQNGPDAVALLAGNAADIPSGSPLPDASVIDAVVYGPAASPDAALLELLDAGQAQIDEDARGKAETDSLQRCPDGAGGPRHTDGYRANTATPGSANQCPNDTPPTVVAVTPLDGATGVASTSALSVHFSEDVAPVGKWFAIDCALSGTHTATAVGGPREFTLTPGVPFIGGETCAVTVLAATIHDADADDPPDTLAADYHWSFQIANPTAEGVLINEIDANTPGTDRAEFVELYDGGAGHTSLDGLVIVLWNGSDDRAYRAIDLGGYETDNSGYFTLGNADVNPGLEIPGGALQNGPDAVALYAGQAADFPAGAALTIAGLRDAVVYGAAEEPDAGLLPLLEPGEPQVDEDGRGTSETDALQRCPDGGGGPRRTTAYRAHMPTPGAANHCPADTPPAVIEVSPPDGATGIAPGAAITIRFSEDVTPTGAWAAIACAVGGTHDTVITGGLREFTLTPTTPFTPGETCSVTLQAQYIHDTDANDPPDTPAADYHWSFQIANPTAEGVLINEIDANTSGTDRAEFVELYDGGAGHTSLDGLVIVLWNGSDDRAYRAIDLGGYETDNSGYFTLGNADIEPGLVIPGGALQNGPDAVALYAGQATDFPVGAALTTAGLIDAVIYGPTDAPDAELLPLLETGQPQVDENGRDAAQTDSLQRCPDGDGGPRRTTAYRPANPTPGAPNECAASDTPPAIIAVSPPDGATGVAPDAAIIVTFDEDVTVAAGWLSLTCVATGPVSLITGGGPRVYTVTPAAALAPGETCQAQLSAVAIHDSDADDPPDTPAAGVAWTFTIAPTVVAPPLASFTVAASLWLGQTAQFTNTTTGDGPPRYVWDFGDGSPLSNATHPSHRYAAPGRYTVTLTATNDGGGSTVTTIIEVLPRSIYLPFSAGNQ</sequence>
<feature type="region of interest" description="Disordered" evidence="2">
    <location>
        <begin position="1467"/>
        <end position="1528"/>
    </location>
</feature>
<dbReference type="PANTHER" id="PTHR37397">
    <property type="entry name" value="SI:CH211-183D21.1"/>
    <property type="match status" value="1"/>
</dbReference>
<organism evidence="4 5">
    <name type="scientific">Candidatus Promineifilum breve</name>
    <dbReference type="NCBI Taxonomy" id="1806508"/>
    <lineage>
        <taxon>Bacteria</taxon>
        <taxon>Bacillati</taxon>
        <taxon>Chloroflexota</taxon>
        <taxon>Ardenticatenia</taxon>
        <taxon>Candidatus Promineifilales</taxon>
        <taxon>Candidatus Promineifilaceae</taxon>
        <taxon>Candidatus Promineifilum</taxon>
    </lineage>
</organism>
<feature type="region of interest" description="Disordered" evidence="2">
    <location>
        <begin position="1759"/>
        <end position="1801"/>
    </location>
</feature>
<keyword evidence="1" id="KW-0732">Signal</keyword>
<gene>
    <name evidence="4" type="ORF">CFX0092_A3663</name>
</gene>
<feature type="compositionally biased region" description="Basic and acidic residues" evidence="2">
    <location>
        <begin position="1759"/>
        <end position="1768"/>
    </location>
</feature>
<feature type="region of interest" description="Disordered" evidence="2">
    <location>
        <begin position="2037"/>
        <end position="2070"/>
    </location>
</feature>
<feature type="compositionally biased region" description="Low complexity" evidence="2">
    <location>
        <begin position="1510"/>
        <end position="1519"/>
    </location>
</feature>
<feature type="region of interest" description="Disordered" evidence="2">
    <location>
        <begin position="1175"/>
        <end position="1212"/>
    </location>
</feature>
<dbReference type="Pfam" id="PF13205">
    <property type="entry name" value="Big_5"/>
    <property type="match status" value="8"/>
</dbReference>
<feature type="compositionally biased region" description="Polar residues" evidence="2">
    <location>
        <begin position="915"/>
        <end position="927"/>
    </location>
</feature>
<dbReference type="Pfam" id="PF18911">
    <property type="entry name" value="PKD_4"/>
    <property type="match status" value="1"/>
</dbReference>
<dbReference type="RefSeq" id="WP_157913280.1">
    <property type="nucleotide sequence ID" value="NZ_LN890655.1"/>
</dbReference>
<feature type="compositionally biased region" description="Polar residues" evidence="2">
    <location>
        <begin position="1788"/>
        <end position="1800"/>
    </location>
</feature>
<feature type="region of interest" description="Disordered" evidence="2">
    <location>
        <begin position="570"/>
        <end position="625"/>
    </location>
</feature>
<dbReference type="OrthoDB" id="9762302at2"/>
<evidence type="ECO:0000256" key="2">
    <source>
        <dbReference type="SAM" id="MobiDB-lite"/>
    </source>
</evidence>
<dbReference type="InterPro" id="IPR000601">
    <property type="entry name" value="PKD_dom"/>
</dbReference>
<dbReference type="SUPFAM" id="SSF49299">
    <property type="entry name" value="PKD domain"/>
    <property type="match status" value="1"/>
</dbReference>
<dbReference type="KEGG" id="pbf:CFX0092_A3663"/>
<feature type="compositionally biased region" description="Basic and acidic residues" evidence="2">
    <location>
        <begin position="587"/>
        <end position="597"/>
    </location>
</feature>
<protein>
    <recommendedName>
        <fullName evidence="3">PKD domain-containing protein</fullName>
    </recommendedName>
</protein>
<dbReference type="Proteomes" id="UP000215027">
    <property type="component" value="Chromosome I"/>
</dbReference>
<proteinExistence type="predicted"/>
<evidence type="ECO:0000313" key="5">
    <source>
        <dbReference type="Proteomes" id="UP000215027"/>
    </source>
</evidence>
<name>A0A1A9C8M9_9CHLR</name>
<dbReference type="CDD" id="cd00146">
    <property type="entry name" value="PKD"/>
    <property type="match status" value="1"/>
</dbReference>
<dbReference type="PROSITE" id="PS50093">
    <property type="entry name" value="PKD"/>
    <property type="match status" value="1"/>
</dbReference>
<evidence type="ECO:0000313" key="4">
    <source>
        <dbReference type="EMBL" id="SBU01541.1"/>
    </source>
</evidence>
<dbReference type="InterPro" id="IPR032812">
    <property type="entry name" value="SbsA_Ig"/>
</dbReference>
<evidence type="ECO:0000259" key="3">
    <source>
        <dbReference type="PROSITE" id="PS50093"/>
    </source>
</evidence>
<dbReference type="EMBL" id="LN890655">
    <property type="protein sequence ID" value="SBU01541.1"/>
    <property type="molecule type" value="Genomic_DNA"/>
</dbReference>
<dbReference type="PANTHER" id="PTHR37397:SF1">
    <property type="entry name" value="LTD DOMAIN-CONTAINING PROTEIN"/>
    <property type="match status" value="1"/>
</dbReference>
<feature type="region of interest" description="Disordered" evidence="2">
    <location>
        <begin position="2338"/>
        <end position="2394"/>
    </location>
</feature>
<feature type="region of interest" description="Disordered" evidence="2">
    <location>
        <begin position="894"/>
        <end position="927"/>
    </location>
</feature>
<keyword evidence="5" id="KW-1185">Reference proteome</keyword>
<feature type="region of interest" description="Disordered" evidence="2">
    <location>
        <begin position="301"/>
        <end position="332"/>
    </location>
</feature>
<feature type="domain" description="PKD" evidence="3">
    <location>
        <begin position="2497"/>
        <end position="2575"/>
    </location>
</feature>
<dbReference type="SMART" id="SM00089">
    <property type="entry name" value="PKD"/>
    <property type="match status" value="1"/>
</dbReference>
<dbReference type="Gene3D" id="2.60.40.10">
    <property type="entry name" value="Immunoglobulins"/>
    <property type="match status" value="1"/>
</dbReference>
<feature type="compositionally biased region" description="Low complexity" evidence="2">
    <location>
        <begin position="2037"/>
        <end position="2046"/>
    </location>
</feature>
<dbReference type="InterPro" id="IPR022409">
    <property type="entry name" value="PKD/Chitinase_dom"/>
</dbReference>
<dbReference type="InterPro" id="IPR035986">
    <property type="entry name" value="PKD_dom_sf"/>
</dbReference>
<feature type="compositionally biased region" description="Low complexity" evidence="2">
    <location>
        <begin position="572"/>
        <end position="586"/>
    </location>
</feature>
<accession>A0A1A9C8M9</accession>